<keyword evidence="5" id="KW-0508">mRNA splicing</keyword>
<dbReference type="SUPFAM" id="SSF54928">
    <property type="entry name" value="RNA-binding domain, RBD"/>
    <property type="match status" value="3"/>
</dbReference>
<dbReference type="OMA" id="FTLTFHV"/>
<feature type="domain" description="RRM" evidence="8">
    <location>
        <begin position="315"/>
        <end position="401"/>
    </location>
</feature>
<dbReference type="Gene3D" id="3.30.420.10">
    <property type="entry name" value="Ribonuclease H-like superfamily/Ribonuclease H"/>
    <property type="match status" value="1"/>
</dbReference>
<evidence type="ECO:0000259" key="8">
    <source>
        <dbReference type="PROSITE" id="PS50102"/>
    </source>
</evidence>
<dbReference type="GeneTree" id="ENSGT00940000159511"/>
<dbReference type="InterPro" id="IPR035979">
    <property type="entry name" value="RBD_domain_sf"/>
</dbReference>
<keyword evidence="10" id="KW-1185">Reference proteome</keyword>
<reference evidence="9" key="1">
    <citation type="submission" date="2025-08" db="UniProtKB">
        <authorList>
            <consortium name="Ensembl"/>
        </authorList>
    </citation>
    <scope>IDENTIFICATION</scope>
</reference>
<dbReference type="Gene3D" id="3.30.70.330">
    <property type="match status" value="3"/>
</dbReference>
<evidence type="ECO:0000256" key="4">
    <source>
        <dbReference type="ARBA" id="ARBA00022884"/>
    </source>
</evidence>
<dbReference type="GO" id="GO:0003723">
    <property type="term" value="F:RNA binding"/>
    <property type="evidence" value="ECO:0007669"/>
    <property type="project" value="UniProtKB-UniRule"/>
</dbReference>
<name>A0A3Q2ZQC7_KRYMA</name>
<keyword evidence="4 6" id="KW-0694">RNA-binding</keyword>
<dbReference type="PROSITE" id="PS50102">
    <property type="entry name" value="RRM"/>
    <property type="match status" value="2"/>
</dbReference>
<accession>A0A3Q2ZQC7</accession>
<keyword evidence="2" id="KW-0507">mRNA processing</keyword>
<proteinExistence type="inferred from homology"/>
<evidence type="ECO:0000256" key="3">
    <source>
        <dbReference type="ARBA" id="ARBA00022737"/>
    </source>
</evidence>
<comment type="similarity">
    <text evidence="1">Belongs to the ESRP family.</text>
</comment>
<dbReference type="PANTHER" id="PTHR13976">
    <property type="entry name" value="HETEROGENEOUS NUCLEAR RIBONUCLEOPROTEIN-RELATED"/>
    <property type="match status" value="1"/>
</dbReference>
<feature type="region of interest" description="Disordered" evidence="7">
    <location>
        <begin position="62"/>
        <end position="82"/>
    </location>
</feature>
<dbReference type="SMART" id="SM00360">
    <property type="entry name" value="RRM"/>
    <property type="match status" value="3"/>
</dbReference>
<evidence type="ECO:0000256" key="6">
    <source>
        <dbReference type="PROSITE-ProRule" id="PRU00176"/>
    </source>
</evidence>
<evidence type="ECO:0000313" key="10">
    <source>
        <dbReference type="Proteomes" id="UP000264800"/>
    </source>
</evidence>
<evidence type="ECO:0000256" key="2">
    <source>
        <dbReference type="ARBA" id="ARBA00022664"/>
    </source>
</evidence>
<dbReference type="FunFam" id="3.30.70.330:FF:000041">
    <property type="entry name" value="Epithelial splicing regulatory protein 1"/>
    <property type="match status" value="1"/>
</dbReference>
<feature type="compositionally biased region" description="Acidic residues" evidence="7">
    <location>
        <begin position="71"/>
        <end position="80"/>
    </location>
</feature>
<dbReference type="InterPro" id="IPR000504">
    <property type="entry name" value="RRM_dom"/>
</dbReference>
<dbReference type="GO" id="GO:0008380">
    <property type="term" value="P:RNA splicing"/>
    <property type="evidence" value="ECO:0007669"/>
    <property type="project" value="UniProtKB-KW"/>
</dbReference>
<evidence type="ECO:0000256" key="5">
    <source>
        <dbReference type="ARBA" id="ARBA00023187"/>
    </source>
</evidence>
<dbReference type="InterPro" id="IPR050666">
    <property type="entry name" value="ESRP"/>
</dbReference>
<dbReference type="InterPro" id="IPR036397">
    <property type="entry name" value="RNaseH_sf"/>
</dbReference>
<evidence type="ECO:0000313" key="9">
    <source>
        <dbReference type="Ensembl" id="ENSKMAP00000006033.1"/>
    </source>
</evidence>
<feature type="domain" description="RRM" evidence="8">
    <location>
        <begin position="214"/>
        <end position="291"/>
    </location>
</feature>
<reference evidence="9" key="2">
    <citation type="submission" date="2025-09" db="UniProtKB">
        <authorList>
            <consortium name="Ensembl"/>
        </authorList>
    </citation>
    <scope>IDENTIFICATION</scope>
</reference>
<dbReference type="Ensembl" id="ENSKMAT00000006139.1">
    <property type="protein sequence ID" value="ENSKMAP00000006033.1"/>
    <property type="gene ID" value="ENSKMAG00000004486.1"/>
</dbReference>
<dbReference type="Proteomes" id="UP000264800">
    <property type="component" value="Unplaced"/>
</dbReference>
<evidence type="ECO:0000256" key="7">
    <source>
        <dbReference type="SAM" id="MobiDB-lite"/>
    </source>
</evidence>
<dbReference type="InterPro" id="IPR012677">
    <property type="entry name" value="Nucleotide-bd_a/b_plait_sf"/>
</dbReference>
<organism evidence="9 10">
    <name type="scientific">Kryptolebias marmoratus</name>
    <name type="common">Mangrove killifish</name>
    <name type="synonym">Rivulus marmoratus</name>
    <dbReference type="NCBI Taxonomy" id="37003"/>
    <lineage>
        <taxon>Eukaryota</taxon>
        <taxon>Metazoa</taxon>
        <taxon>Chordata</taxon>
        <taxon>Craniata</taxon>
        <taxon>Vertebrata</taxon>
        <taxon>Euteleostomi</taxon>
        <taxon>Actinopterygii</taxon>
        <taxon>Neopterygii</taxon>
        <taxon>Teleostei</taxon>
        <taxon>Neoteleostei</taxon>
        <taxon>Acanthomorphata</taxon>
        <taxon>Ovalentaria</taxon>
        <taxon>Atherinomorphae</taxon>
        <taxon>Cyprinodontiformes</taxon>
        <taxon>Rivulidae</taxon>
        <taxon>Kryptolebias</taxon>
    </lineage>
</organism>
<protein>
    <submittedName>
        <fullName evidence="9">Epithelial splicing regulatory protein 1</fullName>
    </submittedName>
</protein>
<evidence type="ECO:0000256" key="1">
    <source>
        <dbReference type="ARBA" id="ARBA00008866"/>
    </source>
</evidence>
<dbReference type="GO" id="GO:0006397">
    <property type="term" value="P:mRNA processing"/>
    <property type="evidence" value="ECO:0007669"/>
    <property type="project" value="UniProtKB-KW"/>
</dbReference>
<keyword evidence="3" id="KW-0677">Repeat</keyword>
<sequence>MTAQVDYLAVVFTATSGAAGQQLGSDEQELVRLVWQLVNVKNKTLGRVNELVIRPDLSDSTDEKAEKDVVEESEEEEQEGEFNLQLTNEVNSAGAGTSLCLCTDGQLHIRQVIHPEAASKNILVPDSFYSFFDLRKEFKNHFPTSDLKALNVYAMAECILFNYGSAVQQVRLLAGVVLALLSEPFCHTFSNPERVSERFESGTCSKMEKVCDNTVIRARGLPWQSSDQDIARFFRGLNIAKGGAALCLNAQGRRNGEALVRFVSEEHRDLALQRHKHHMGSRYIEVYKATGEDFLKIAGGTSNEVAMFLSREDQIIVRMRGLPFDATLGQVLDFFSPRDGLKETCPVSGGADGILFVRYPDGRPTGDAFVLFACEEHAQSALRKHKDMLGKRYIELFKSTAAEVQQVLNRYSSPPLIPVAPPPLVSVLPAVSLLPPPGGVRDCLRLRGLPYTASIEDILTFLGEFTQDVRQHGVHMVLNQQGRPSGDCFIQMSSAERSLQASQRLHKHVMTSQRGANSRYVEVFSCSAEEMGLVLMGGSLSGTGLSPPPCKFRRLSPPSYSFAPVPPVLPTEAAAALYPPLGQVLLTPRPLHPGHAFYPASAQLYMNYAAYYPSPPGSPTTVGFFPAPSSLSSPAGLVRMPGLAYNGSSGVKELINAVQGYQYAPEDALVHAHDPARTLLTQPKEWVCI</sequence>
<dbReference type="AlphaFoldDB" id="A0A3Q2ZQC7"/>